<sequence length="358" mass="38418">MTNVFEHPWLGGLFGDDEASAIWSPERQMRHMLAFEKAWAQALGHVGIVPSDIAHAAAKAIGGFAPDLPALRRGSARDGLPVPALIVQLKAAAGANAHAVHRGATSQDVIDTALALTLREMSDLFTARIERLSQGLGDLTKRFGDNALMGRTRMQAALPIAAADRIVIWQMPLADHLRRLEQVRDRVELLQFGGAAGNRAATGGKSFAIAEFLADALHLGNPPRSWHARRDGIAEYAGHLSLITGTLGKMGQDICLMAQQGVDEIDLADGGGSSAMPHKQNPILAELLVTLARFNAVQVSGIHHALVHEQERSGAAWSLEWMIVPQMALATARSLEAASELCRQIVRVGRSNDGSNHQ</sequence>
<accession>A0A2R8BNQ2</accession>
<dbReference type="GO" id="GO:0016829">
    <property type="term" value="F:lyase activity"/>
    <property type="evidence" value="ECO:0007669"/>
    <property type="project" value="UniProtKB-ARBA"/>
</dbReference>
<name>A0A2R8BNQ2_9RHOB</name>
<comment type="similarity">
    <text evidence="1">Belongs to the class-II fumarase/aspartase family.</text>
</comment>
<dbReference type="PANTHER" id="PTHR43172:SF2">
    <property type="entry name" value="ADENYLOSUCCINATE LYASE C-TERMINAL DOMAIN-CONTAINING PROTEIN"/>
    <property type="match status" value="1"/>
</dbReference>
<keyword evidence="3" id="KW-0413">Isomerase</keyword>
<feature type="domain" description="Fumarate lyase N-terminal" evidence="2">
    <location>
        <begin position="21"/>
        <end position="292"/>
    </location>
</feature>
<dbReference type="SUPFAM" id="SSF48557">
    <property type="entry name" value="L-aspartase-like"/>
    <property type="match status" value="1"/>
</dbReference>
<evidence type="ECO:0000313" key="3">
    <source>
        <dbReference type="EMBL" id="SPH25056.1"/>
    </source>
</evidence>
<organism evidence="3 4">
    <name type="scientific">Albidovulum aquaemixtae</name>
    <dbReference type="NCBI Taxonomy" id="1542388"/>
    <lineage>
        <taxon>Bacteria</taxon>
        <taxon>Pseudomonadati</taxon>
        <taxon>Pseudomonadota</taxon>
        <taxon>Alphaproteobacteria</taxon>
        <taxon>Rhodobacterales</taxon>
        <taxon>Paracoccaceae</taxon>
        <taxon>Albidovulum</taxon>
    </lineage>
</organism>
<dbReference type="GO" id="GO:0047472">
    <property type="term" value="F:3-carboxy-cis,cis-muconate cycloisomerase activity"/>
    <property type="evidence" value="ECO:0007669"/>
    <property type="project" value="UniProtKB-EC"/>
</dbReference>
<dbReference type="PRINTS" id="PR00145">
    <property type="entry name" value="ARGSUCLYASE"/>
</dbReference>
<dbReference type="InterPro" id="IPR008948">
    <property type="entry name" value="L-Aspartase-like"/>
</dbReference>
<dbReference type="PRINTS" id="PR00149">
    <property type="entry name" value="FUMRATELYASE"/>
</dbReference>
<reference evidence="3 4" key="1">
    <citation type="submission" date="2018-03" db="EMBL/GenBank/DDBJ databases">
        <authorList>
            <person name="Keele B.F."/>
        </authorList>
    </citation>
    <scope>NUCLEOTIDE SEQUENCE [LARGE SCALE GENOMIC DNA]</scope>
    <source>
        <strain evidence="3 4">CECT 8626</strain>
    </source>
</reference>
<dbReference type="Proteomes" id="UP000244924">
    <property type="component" value="Unassembled WGS sequence"/>
</dbReference>
<dbReference type="EMBL" id="OMOQ01000008">
    <property type="protein sequence ID" value="SPH25056.1"/>
    <property type="molecule type" value="Genomic_DNA"/>
</dbReference>
<dbReference type="NCBIfam" id="NF004631">
    <property type="entry name" value="PRK05975.1"/>
    <property type="match status" value="1"/>
</dbReference>
<dbReference type="RefSeq" id="WP_219929233.1">
    <property type="nucleotide sequence ID" value="NZ_OMOQ01000008.1"/>
</dbReference>
<dbReference type="PANTHER" id="PTHR43172">
    <property type="entry name" value="ADENYLOSUCCINATE LYASE"/>
    <property type="match status" value="1"/>
</dbReference>
<dbReference type="AlphaFoldDB" id="A0A2R8BNQ2"/>
<dbReference type="PROSITE" id="PS00163">
    <property type="entry name" value="FUMARATE_LYASES"/>
    <property type="match status" value="1"/>
</dbReference>
<dbReference type="Pfam" id="PF00206">
    <property type="entry name" value="Lyase_1"/>
    <property type="match status" value="1"/>
</dbReference>
<keyword evidence="4" id="KW-1185">Reference proteome</keyword>
<dbReference type="InterPro" id="IPR000362">
    <property type="entry name" value="Fumarate_lyase_fam"/>
</dbReference>
<dbReference type="Gene3D" id="1.20.200.10">
    <property type="entry name" value="Fumarase/aspartase (Central domain)"/>
    <property type="match status" value="1"/>
</dbReference>
<proteinExistence type="inferred from homology"/>
<evidence type="ECO:0000259" key="2">
    <source>
        <dbReference type="Pfam" id="PF00206"/>
    </source>
</evidence>
<dbReference type="InterPro" id="IPR022761">
    <property type="entry name" value="Fumarate_lyase_N"/>
</dbReference>
<dbReference type="EC" id="5.5.1.2" evidence="3"/>
<gene>
    <name evidence="3" type="primary">pcaB_2</name>
    <name evidence="3" type="ORF">DEA8626_04091</name>
</gene>
<dbReference type="InterPro" id="IPR020557">
    <property type="entry name" value="Fumarate_lyase_CS"/>
</dbReference>
<evidence type="ECO:0000313" key="4">
    <source>
        <dbReference type="Proteomes" id="UP000244924"/>
    </source>
</evidence>
<evidence type="ECO:0000256" key="1">
    <source>
        <dbReference type="ARBA" id="ARBA00034772"/>
    </source>
</evidence>
<protein>
    <submittedName>
        <fullName evidence="3">3-carboxy-cis,cis-muconate cycloisomerase</fullName>
        <ecNumber evidence="3">5.5.1.2</ecNumber>
    </submittedName>
</protein>